<keyword evidence="2" id="KW-1185">Reference proteome</keyword>
<comment type="caution">
    <text evidence="1">The sequence shown here is derived from an EMBL/GenBank/DDBJ whole genome shotgun (WGS) entry which is preliminary data.</text>
</comment>
<evidence type="ECO:0000313" key="1">
    <source>
        <dbReference type="EMBL" id="CAE7598885.1"/>
    </source>
</evidence>
<sequence length="147" mass="16183">MVEENAEYFRRAPTAMLDGIALARQHGDYAAADSLLSVFHQFLLFRLVLNPHPWLTGIAAGRFARYTGSFAQEQRLTAALLWNVLWPSATLHASTNLAGGFLGRIVNIGITAAVFANTWRSLEDAPEVKRVPPPGLGFRVYGLGFRV</sequence>
<protein>
    <submittedName>
        <fullName evidence="1">Uncharacterized protein</fullName>
    </submittedName>
</protein>
<gene>
    <name evidence="1" type="ORF">SNAT2548_LOCUS34075</name>
</gene>
<name>A0A812UU27_9DINO</name>
<dbReference type="OrthoDB" id="408642at2759"/>
<organism evidence="1 2">
    <name type="scientific">Symbiodinium natans</name>
    <dbReference type="NCBI Taxonomy" id="878477"/>
    <lineage>
        <taxon>Eukaryota</taxon>
        <taxon>Sar</taxon>
        <taxon>Alveolata</taxon>
        <taxon>Dinophyceae</taxon>
        <taxon>Suessiales</taxon>
        <taxon>Symbiodiniaceae</taxon>
        <taxon>Symbiodinium</taxon>
    </lineage>
</organism>
<dbReference type="EMBL" id="CAJNDS010002791">
    <property type="protein sequence ID" value="CAE7598885.1"/>
    <property type="molecule type" value="Genomic_DNA"/>
</dbReference>
<dbReference type="AlphaFoldDB" id="A0A812UU27"/>
<accession>A0A812UU27</accession>
<evidence type="ECO:0000313" key="2">
    <source>
        <dbReference type="Proteomes" id="UP000604046"/>
    </source>
</evidence>
<reference evidence="1" key="1">
    <citation type="submission" date="2021-02" db="EMBL/GenBank/DDBJ databases">
        <authorList>
            <person name="Dougan E. K."/>
            <person name="Rhodes N."/>
            <person name="Thang M."/>
            <person name="Chan C."/>
        </authorList>
    </citation>
    <scope>NUCLEOTIDE SEQUENCE</scope>
</reference>
<proteinExistence type="predicted"/>
<dbReference type="Proteomes" id="UP000604046">
    <property type="component" value="Unassembled WGS sequence"/>
</dbReference>